<accession>A0A482Y849</accession>
<dbReference type="RefSeq" id="WP_130169898.1">
    <property type="nucleotide sequence ID" value="NZ_SHMR01000001.1"/>
</dbReference>
<feature type="domain" description="DUF7260" evidence="1">
    <location>
        <begin position="5"/>
        <end position="255"/>
    </location>
</feature>
<dbReference type="OrthoDB" id="213880at2157"/>
<dbReference type="STRING" id="222984.GCA_000731985_02249"/>
<gene>
    <name evidence="2" type="ORF">ELS17_05810</name>
</gene>
<name>A0A482Y849_9EURY</name>
<evidence type="ECO:0000313" key="2">
    <source>
        <dbReference type="EMBL" id="RZH68967.1"/>
    </source>
</evidence>
<dbReference type="Pfam" id="PF23921">
    <property type="entry name" value="DUF7260"/>
    <property type="match status" value="1"/>
</dbReference>
<sequence length="266" mass="29697">MTGSTAVHRALDCVDEERAAVEKRDAAFEAFARRVREVPAKSPAAARSQQAVAATPAVATTVQTGRSATTDDRCVTIREAFAETVRPHSIADCETDESLTETIAAELSEDIAVALASETGWTPPLKRAVLETVETRRTEVDVVQQTLRNERETLEDALDEIDEILAWLQSMADESLLQRDFETLRENHDRLATYRDRLETLTADRQAQFTRSTNRYGPGGTRYRTLVESVYSDCSVRYPLLSSATRLYGICGDCQRTVRAHLTRRV</sequence>
<protein>
    <recommendedName>
        <fullName evidence="1">DUF7260 domain-containing protein</fullName>
    </recommendedName>
</protein>
<comment type="caution">
    <text evidence="2">The sequence shown here is derived from an EMBL/GenBank/DDBJ whole genome shotgun (WGS) entry which is preliminary data.</text>
</comment>
<evidence type="ECO:0000259" key="1">
    <source>
        <dbReference type="Pfam" id="PF23921"/>
    </source>
</evidence>
<dbReference type="AlphaFoldDB" id="A0A482Y849"/>
<evidence type="ECO:0000313" key="3">
    <source>
        <dbReference type="Proteomes" id="UP000292704"/>
    </source>
</evidence>
<organism evidence="2 3">
    <name type="scientific">Natrinema altunense</name>
    <dbReference type="NCBI Taxonomy" id="222984"/>
    <lineage>
        <taxon>Archaea</taxon>
        <taxon>Methanobacteriati</taxon>
        <taxon>Methanobacteriota</taxon>
        <taxon>Stenosarchaea group</taxon>
        <taxon>Halobacteria</taxon>
        <taxon>Halobacteriales</taxon>
        <taxon>Natrialbaceae</taxon>
        <taxon>Natrinema</taxon>
    </lineage>
</organism>
<dbReference type="InterPro" id="IPR055684">
    <property type="entry name" value="DUF7260"/>
</dbReference>
<dbReference type="Proteomes" id="UP000292704">
    <property type="component" value="Unassembled WGS sequence"/>
</dbReference>
<proteinExistence type="predicted"/>
<dbReference type="EMBL" id="SHMR01000001">
    <property type="protein sequence ID" value="RZH68967.1"/>
    <property type="molecule type" value="Genomic_DNA"/>
</dbReference>
<reference evidence="2 3" key="1">
    <citation type="submission" date="2019-02" db="EMBL/GenBank/DDBJ databases">
        <title>Genome analysis provides insights into bioremediation potentialities and Haloocin production by Natrinema altunense strain 4.1R isolated from Chott Douz in Tunisian desert.</title>
        <authorList>
            <person name="Najjari A."/>
            <person name="Youssef N."/>
            <person name="Ben Dhia O."/>
            <person name="Ferjani R."/>
            <person name="El Hidri D."/>
            <person name="Ouzari H.I."/>
            <person name="Cherif A."/>
        </authorList>
    </citation>
    <scope>NUCLEOTIDE SEQUENCE [LARGE SCALE GENOMIC DNA]</scope>
    <source>
        <strain evidence="2 3">4.1R</strain>
    </source>
</reference>